<dbReference type="InterPro" id="IPR001173">
    <property type="entry name" value="Glyco_trans_2-like"/>
</dbReference>
<organism evidence="2 3">
    <name type="scientific">Alkalimonas delamerensis</name>
    <dbReference type="NCBI Taxonomy" id="265981"/>
    <lineage>
        <taxon>Bacteria</taxon>
        <taxon>Pseudomonadati</taxon>
        <taxon>Pseudomonadota</taxon>
        <taxon>Gammaproteobacteria</taxon>
        <taxon>Alkalimonas</taxon>
    </lineage>
</organism>
<keyword evidence="3" id="KW-1185">Reference proteome</keyword>
<dbReference type="SUPFAM" id="SSF53448">
    <property type="entry name" value="Nucleotide-diphospho-sugar transferases"/>
    <property type="match status" value="1"/>
</dbReference>
<sequence>MSAEKSWSILHAEPDADNSGWHGDSASRVQLSIPNGVRWVALDAQLFIDQFAPGVFFCCQTPDGLHRFAVPMSLGGKILEVLAVPEDSQSCWLELLSGPGFFQIQSLQLRPLNLLQSRWRFMRRGLRLCLQGTAEMKQHAEVNLWRAITASEQCYRRIGQLKACTPPMPYAEWQQRFEQLTANQLRMIERRLPELLARHGLLLLLLQQSTTVAEDWQRSLLSIEQSLGLSAATAKLTCLLVSDEATLTPHCRLPTQLTTVAQAQQQLAELPDSQPVLLLPAGVALAPVALCWWLEAFDAAAASWCYSDHDFLDQHGKRTEPQFKPDWSQELARSSHYTGDTLLVQAKALLASGWLQPELAVTELKVQQLVLQLSALLPKPPLHLPAVLWHQPLAQRQLPSADILRQQLQQQGIAARVETNAHGLLDIHYPLPEPAPLVSVVIPTRDMLHLLKPCVDSLLHRTDYPAIEVLIVDNQSAEPATLAYFDELAQEPRVRVLRYDHPFNYSAINNFAVQQARGELICLLNNDTEVIRPDWLCQMVGQLTQPGVGIVGARLLFADQRVQHAGDAIGIGGCATHLHFRLPADAPGYMGRALVSQDLSAVTAACLLTPKDLYLELGGLNETDLTVAFNDVDYCLKAGEAGWRVLYTPLALLYHYESVSRGKDDNPVKKQRAAKEAAYMRTRWARQMQGDPFYNPNLNGTAADFRLSAAPRVRKPWPR</sequence>
<proteinExistence type="predicted"/>
<dbReference type="Proteomes" id="UP001236258">
    <property type="component" value="Unassembled WGS sequence"/>
</dbReference>
<comment type="caution">
    <text evidence="2">The sequence shown here is derived from an EMBL/GenBank/DDBJ whole genome shotgun (WGS) entry which is preliminary data.</text>
</comment>
<evidence type="ECO:0000313" key="3">
    <source>
        <dbReference type="Proteomes" id="UP001236258"/>
    </source>
</evidence>
<dbReference type="PANTHER" id="PTHR43179:SF7">
    <property type="entry name" value="RHAMNOSYLTRANSFERASE WBBL"/>
    <property type="match status" value="1"/>
</dbReference>
<evidence type="ECO:0000313" key="2">
    <source>
        <dbReference type="EMBL" id="MDP4528970.1"/>
    </source>
</evidence>
<protein>
    <submittedName>
        <fullName evidence="2">Glycosyltransferase family 2 protein</fullName>
    </submittedName>
</protein>
<dbReference type="EMBL" id="JAUZVY010000002">
    <property type="protein sequence ID" value="MDP4528970.1"/>
    <property type="molecule type" value="Genomic_DNA"/>
</dbReference>
<dbReference type="RefSeq" id="WP_305945057.1">
    <property type="nucleotide sequence ID" value="NZ_JAUZVY010000002.1"/>
</dbReference>
<dbReference type="Pfam" id="PF00535">
    <property type="entry name" value="Glycos_transf_2"/>
    <property type="match status" value="1"/>
</dbReference>
<feature type="domain" description="Glycosyltransferase 2-like" evidence="1">
    <location>
        <begin position="439"/>
        <end position="556"/>
    </location>
</feature>
<name>A0ABT9GQB5_9GAMM</name>
<dbReference type="PANTHER" id="PTHR43179">
    <property type="entry name" value="RHAMNOSYLTRANSFERASE WBBL"/>
    <property type="match status" value="1"/>
</dbReference>
<accession>A0ABT9GQB5</accession>
<dbReference type="CDD" id="cd04186">
    <property type="entry name" value="GT_2_like_c"/>
    <property type="match status" value="1"/>
</dbReference>
<evidence type="ECO:0000259" key="1">
    <source>
        <dbReference type="Pfam" id="PF00535"/>
    </source>
</evidence>
<dbReference type="Gene3D" id="3.90.550.10">
    <property type="entry name" value="Spore Coat Polysaccharide Biosynthesis Protein SpsA, Chain A"/>
    <property type="match status" value="1"/>
</dbReference>
<dbReference type="InterPro" id="IPR029044">
    <property type="entry name" value="Nucleotide-diphossugar_trans"/>
</dbReference>
<reference evidence="2 3" key="1">
    <citation type="submission" date="2023-08" db="EMBL/GenBank/DDBJ databases">
        <authorList>
            <person name="Joshi A."/>
            <person name="Thite S."/>
        </authorList>
    </citation>
    <scope>NUCLEOTIDE SEQUENCE [LARGE SCALE GENOMIC DNA]</scope>
    <source>
        <strain evidence="2 3">1E1</strain>
    </source>
</reference>
<gene>
    <name evidence="2" type="ORF">Q3O59_08005</name>
</gene>